<proteinExistence type="predicted"/>
<name>A0A8J2PX72_9BILA</name>
<dbReference type="EMBL" id="CAKAEH010000722">
    <property type="protein sequence ID" value="CAG9531749.1"/>
    <property type="molecule type" value="Genomic_DNA"/>
</dbReference>
<keyword evidence="2" id="KW-1185">Reference proteome</keyword>
<dbReference type="AlphaFoldDB" id="A0A8J2PX72"/>
<evidence type="ECO:0000313" key="1">
    <source>
        <dbReference type="EMBL" id="CAG9531749.1"/>
    </source>
</evidence>
<accession>A0A8J2PX72</accession>
<comment type="caution">
    <text evidence="1">The sequence shown here is derived from an EMBL/GenBank/DDBJ whole genome shotgun (WGS) entry which is preliminary data.</text>
</comment>
<dbReference type="Proteomes" id="UP000746747">
    <property type="component" value="Unassembled WGS sequence"/>
</dbReference>
<dbReference type="OrthoDB" id="10463992at2759"/>
<organism evidence="1 2">
    <name type="scientific">Cercopithifilaria johnstoni</name>
    <dbReference type="NCBI Taxonomy" id="2874296"/>
    <lineage>
        <taxon>Eukaryota</taxon>
        <taxon>Metazoa</taxon>
        <taxon>Ecdysozoa</taxon>
        <taxon>Nematoda</taxon>
        <taxon>Chromadorea</taxon>
        <taxon>Rhabditida</taxon>
        <taxon>Spirurina</taxon>
        <taxon>Spiruromorpha</taxon>
        <taxon>Filarioidea</taxon>
        <taxon>Onchocercidae</taxon>
        <taxon>Cercopithifilaria</taxon>
    </lineage>
</organism>
<gene>
    <name evidence="1" type="ORF">CJOHNSTONI_LOCUS2124</name>
</gene>
<evidence type="ECO:0000313" key="2">
    <source>
        <dbReference type="Proteomes" id="UP000746747"/>
    </source>
</evidence>
<reference evidence="1" key="1">
    <citation type="submission" date="2021-09" db="EMBL/GenBank/DDBJ databases">
        <authorList>
            <consortium name="Pathogen Informatics"/>
        </authorList>
    </citation>
    <scope>NUCLEOTIDE SEQUENCE</scope>
</reference>
<sequence length="81" mass="9055">MFNFDYFLSGLSYLFNDIGNNFNESQCGHRRRSKSYVMATSSGLPLSGSGDSVVIQNASSPDVKLVSFFKLRFDDGNKENE</sequence>
<protein>
    <submittedName>
        <fullName evidence="1">Uncharacterized protein</fullName>
    </submittedName>
</protein>